<organism evidence="1 2">
    <name type="scientific">Methanococcus maripaludis</name>
    <name type="common">Methanococcus deltae</name>
    <dbReference type="NCBI Taxonomy" id="39152"/>
    <lineage>
        <taxon>Archaea</taxon>
        <taxon>Methanobacteriati</taxon>
        <taxon>Methanobacteriota</taxon>
        <taxon>Methanomada group</taxon>
        <taxon>Methanococci</taxon>
        <taxon>Methanococcales</taxon>
        <taxon>Methanococcaceae</taxon>
        <taxon>Methanococcus</taxon>
    </lineage>
</organism>
<comment type="caution">
    <text evidence="1">The sequence shown here is derived from an EMBL/GenBank/DDBJ whole genome shotgun (WGS) entry which is preliminary data.</text>
</comment>
<dbReference type="AlphaFoldDB" id="A0A7J9S1L0"/>
<protein>
    <submittedName>
        <fullName evidence="1">Uncharacterized protein</fullName>
    </submittedName>
</protein>
<dbReference type="RefSeq" id="WP_183547454.1">
    <property type="nucleotide sequence ID" value="NZ_JACHIQ010000003.1"/>
</dbReference>
<accession>A0A7J9S1L0</accession>
<evidence type="ECO:0000313" key="1">
    <source>
        <dbReference type="EMBL" id="MBB6068189.1"/>
    </source>
</evidence>
<sequence length="96" mass="10882">MNHSERMKRITEHFTNVSKEEFRKNLLDAGLGSIKSGPLSTNSIITEDELTADRSISKIIEELCITSEIKMKPVDNQNNNNYYISNDYDMDLLGAA</sequence>
<dbReference type="EMBL" id="JACHIQ010000003">
    <property type="protein sequence ID" value="MBB6068189.1"/>
    <property type="molecule type" value="Genomic_DNA"/>
</dbReference>
<evidence type="ECO:0000313" key="2">
    <source>
        <dbReference type="Proteomes" id="UP000584706"/>
    </source>
</evidence>
<dbReference type="Proteomes" id="UP000584706">
    <property type="component" value="Unassembled WGS sequence"/>
</dbReference>
<gene>
    <name evidence="1" type="ORF">HNP97_001702</name>
</gene>
<reference evidence="1 2" key="1">
    <citation type="submission" date="2020-08" db="EMBL/GenBank/DDBJ databases">
        <title>Genomic Encyclopedia of Type Strains, Phase IV (KMG-V): Genome sequencing to study the core and pangenomes of soil and plant-associated prokaryotes.</title>
        <authorList>
            <person name="Whitman W."/>
        </authorList>
    </citation>
    <scope>NUCLEOTIDE SEQUENCE [LARGE SCALE GENOMIC DNA]</scope>
    <source>
        <strain evidence="1 2">DSM 7078</strain>
    </source>
</reference>
<name>A0A7J9S1L0_METMI</name>
<proteinExistence type="predicted"/>